<dbReference type="EMBL" id="JASAOF010000023">
    <property type="protein sequence ID" value="MDI2031973.1"/>
    <property type="molecule type" value="Genomic_DNA"/>
</dbReference>
<name>A0ABT6PWH5_9PSEU</name>
<keyword evidence="1" id="KW-0805">Transcription regulation</keyword>
<gene>
    <name evidence="5" type="ORF">QFW96_25345</name>
</gene>
<dbReference type="PROSITE" id="PS01124">
    <property type="entry name" value="HTH_ARAC_FAMILY_2"/>
    <property type="match status" value="1"/>
</dbReference>
<dbReference type="PROSITE" id="PS00041">
    <property type="entry name" value="HTH_ARAC_FAMILY_1"/>
    <property type="match status" value="1"/>
</dbReference>
<dbReference type="PANTHER" id="PTHR46796:SF12">
    <property type="entry name" value="HTH-TYPE DNA-BINDING TRANSCRIPTIONAL ACTIVATOR EUTR"/>
    <property type="match status" value="1"/>
</dbReference>
<dbReference type="Gene3D" id="1.10.10.60">
    <property type="entry name" value="Homeodomain-like"/>
    <property type="match status" value="1"/>
</dbReference>
<sequence>MVLTGAGAEPLRDHPVLRSRDLDEVQELGERLFAPHRLELSGRAGALDALVNAVGIQDVTIGYVRYGPPVRITVADMSDTYQINIPVTGAMKISDGRDTIIAGPRRPAVMVPGARYVGQWTLGCTQLAVNITRAALDDELARLLGRPITGPIRFDLGMDLAESAVQSWFSAVRLAVAEIDRSRSVLLDPRTAGHLERILITGLLLGARHDHSAALAEPHPHPGPSTVRRAVEIIEARAGEPLSVTDVAEAVGVSVRSLQEGFRAHVGVSPMAYLRDVRLVGAHRCLSQASPETTTVTDVACRWGFTHLGRFAAAYQRKYGVAPSRTLRADGSARNR</sequence>
<dbReference type="Pfam" id="PF14525">
    <property type="entry name" value="AraC_binding_2"/>
    <property type="match status" value="1"/>
</dbReference>
<accession>A0ABT6PWH5</accession>
<evidence type="ECO:0000259" key="4">
    <source>
        <dbReference type="PROSITE" id="PS01124"/>
    </source>
</evidence>
<protein>
    <submittedName>
        <fullName evidence="5">AraC family transcriptional regulator</fullName>
    </submittedName>
</protein>
<reference evidence="5 6" key="1">
    <citation type="submission" date="2023-04" db="EMBL/GenBank/DDBJ databases">
        <title>Draft genome sequence of Saccharopolyspora sp. TS4A08 isolated from sweet potato rhizospheric soil.</title>
        <authorList>
            <person name="Suksaard P."/>
            <person name="Duangmal K."/>
        </authorList>
    </citation>
    <scope>NUCLEOTIDE SEQUENCE [LARGE SCALE GENOMIC DNA]</scope>
    <source>
        <strain evidence="5 6">TS4A08</strain>
    </source>
</reference>
<dbReference type="InterPro" id="IPR018062">
    <property type="entry name" value="HTH_AraC-typ_CS"/>
</dbReference>
<proteinExistence type="predicted"/>
<dbReference type="InterPro" id="IPR050204">
    <property type="entry name" value="AraC_XylS_family_regulators"/>
</dbReference>
<evidence type="ECO:0000256" key="1">
    <source>
        <dbReference type="ARBA" id="ARBA00023015"/>
    </source>
</evidence>
<organism evidence="5 6">
    <name type="scientific">Saccharopolyspora ipomoeae</name>
    <dbReference type="NCBI Taxonomy" id="3042027"/>
    <lineage>
        <taxon>Bacteria</taxon>
        <taxon>Bacillati</taxon>
        <taxon>Actinomycetota</taxon>
        <taxon>Actinomycetes</taxon>
        <taxon>Pseudonocardiales</taxon>
        <taxon>Pseudonocardiaceae</taxon>
        <taxon>Saccharopolyspora</taxon>
    </lineage>
</organism>
<evidence type="ECO:0000313" key="6">
    <source>
        <dbReference type="Proteomes" id="UP001237595"/>
    </source>
</evidence>
<evidence type="ECO:0000313" key="5">
    <source>
        <dbReference type="EMBL" id="MDI2031973.1"/>
    </source>
</evidence>
<feature type="domain" description="HTH araC/xylS-type" evidence="4">
    <location>
        <begin position="228"/>
        <end position="329"/>
    </location>
</feature>
<dbReference type="InterPro" id="IPR035418">
    <property type="entry name" value="AraC-bd_2"/>
</dbReference>
<dbReference type="PANTHER" id="PTHR46796">
    <property type="entry name" value="HTH-TYPE TRANSCRIPTIONAL ACTIVATOR RHAS-RELATED"/>
    <property type="match status" value="1"/>
</dbReference>
<evidence type="ECO:0000256" key="3">
    <source>
        <dbReference type="ARBA" id="ARBA00023163"/>
    </source>
</evidence>
<comment type="caution">
    <text evidence="5">The sequence shown here is derived from an EMBL/GenBank/DDBJ whole genome shotgun (WGS) entry which is preliminary data.</text>
</comment>
<dbReference type="SMART" id="SM00342">
    <property type="entry name" value="HTH_ARAC"/>
    <property type="match status" value="1"/>
</dbReference>
<dbReference type="RefSeq" id="WP_281458235.1">
    <property type="nucleotide sequence ID" value="NZ_JASAOF010000023.1"/>
</dbReference>
<keyword evidence="2" id="KW-0238">DNA-binding</keyword>
<dbReference type="InterPro" id="IPR009057">
    <property type="entry name" value="Homeodomain-like_sf"/>
</dbReference>
<dbReference type="Pfam" id="PF12833">
    <property type="entry name" value="HTH_18"/>
    <property type="match status" value="1"/>
</dbReference>
<evidence type="ECO:0000256" key="2">
    <source>
        <dbReference type="ARBA" id="ARBA00023125"/>
    </source>
</evidence>
<dbReference type="SUPFAM" id="SSF46689">
    <property type="entry name" value="Homeodomain-like"/>
    <property type="match status" value="2"/>
</dbReference>
<dbReference type="InterPro" id="IPR018060">
    <property type="entry name" value="HTH_AraC"/>
</dbReference>
<keyword evidence="6" id="KW-1185">Reference proteome</keyword>
<dbReference type="Proteomes" id="UP001237595">
    <property type="component" value="Unassembled WGS sequence"/>
</dbReference>
<keyword evidence="3" id="KW-0804">Transcription</keyword>